<keyword evidence="2" id="KW-1185">Reference proteome</keyword>
<proteinExistence type="predicted"/>
<evidence type="ECO:0000313" key="1">
    <source>
        <dbReference type="EMBL" id="GAA3505681.1"/>
    </source>
</evidence>
<protein>
    <submittedName>
        <fullName evidence="1">Uncharacterized protein</fullName>
    </submittedName>
</protein>
<organism evidence="1 2">
    <name type="scientific">Streptomyces prasinosporus</name>
    <dbReference type="NCBI Taxonomy" id="68256"/>
    <lineage>
        <taxon>Bacteria</taxon>
        <taxon>Bacillati</taxon>
        <taxon>Actinomycetota</taxon>
        <taxon>Actinomycetes</taxon>
        <taxon>Kitasatosporales</taxon>
        <taxon>Streptomycetaceae</taxon>
        <taxon>Streptomyces</taxon>
        <taxon>Streptomyces albogriseolus group</taxon>
    </lineage>
</organism>
<gene>
    <name evidence="1" type="ORF">GCM10019016_127940</name>
</gene>
<accession>A0ABP6UGW6</accession>
<name>A0ABP6UGW6_9ACTN</name>
<dbReference type="Proteomes" id="UP001501455">
    <property type="component" value="Unassembled WGS sequence"/>
</dbReference>
<comment type="caution">
    <text evidence="1">The sequence shown here is derived from an EMBL/GenBank/DDBJ whole genome shotgun (WGS) entry which is preliminary data.</text>
</comment>
<sequence length="170" mass="18489">MAISFGHDRPWGGVSQHEYRRMAQNPAHQLAYRVHFAAIGWADRHGHAGFAPGRLAALLGKEGKPLSEQSTRNAVARAKELDLVSPRSGAACLVLPPHLFRRARVRQFPAVSTRTGKYTLSVWPEHAWRVPKQHPNCGNARVLSCLFGPSAVEPLSGSAEGSSLLQGEGE</sequence>
<dbReference type="EMBL" id="BAAAXF010000084">
    <property type="protein sequence ID" value="GAA3505681.1"/>
    <property type="molecule type" value="Genomic_DNA"/>
</dbReference>
<reference evidence="2" key="1">
    <citation type="journal article" date="2019" name="Int. J. Syst. Evol. Microbiol.">
        <title>The Global Catalogue of Microorganisms (GCM) 10K type strain sequencing project: providing services to taxonomists for standard genome sequencing and annotation.</title>
        <authorList>
            <consortium name="The Broad Institute Genomics Platform"/>
            <consortium name="The Broad Institute Genome Sequencing Center for Infectious Disease"/>
            <person name="Wu L."/>
            <person name="Ma J."/>
        </authorList>
    </citation>
    <scope>NUCLEOTIDE SEQUENCE [LARGE SCALE GENOMIC DNA]</scope>
    <source>
        <strain evidence="2">JCM 4816</strain>
    </source>
</reference>
<evidence type="ECO:0000313" key="2">
    <source>
        <dbReference type="Proteomes" id="UP001501455"/>
    </source>
</evidence>
<dbReference type="RefSeq" id="WP_345585865.1">
    <property type="nucleotide sequence ID" value="NZ_BAAAXF010000084.1"/>
</dbReference>